<dbReference type="RefSeq" id="WP_229681744.1">
    <property type="nucleotide sequence ID" value="NZ_BAABJU010000001.1"/>
</dbReference>
<sequence>MKSASPGGLHGMTDDDLPPIGAPARRALAGAGITRLDQLTSLTEAELSALHGVGPRAVGLLRQALTARGLDLNR</sequence>
<keyword evidence="2" id="KW-0255">Endonuclease</keyword>
<feature type="region of interest" description="Disordered" evidence="1">
    <location>
        <begin position="1"/>
        <end position="23"/>
    </location>
</feature>
<reference evidence="2 3" key="1">
    <citation type="submission" date="2020-02" db="EMBL/GenBank/DDBJ databases">
        <title>Sequencing the genomes of 1000 actinobacteria strains.</title>
        <authorList>
            <person name="Klenk H.-P."/>
        </authorList>
    </citation>
    <scope>NUCLEOTIDE SEQUENCE [LARGE SCALE GENOMIC DNA]</scope>
    <source>
        <strain evidence="2 3">DSM 45201</strain>
    </source>
</reference>
<proteinExistence type="predicted"/>
<evidence type="ECO:0000313" key="2">
    <source>
        <dbReference type="EMBL" id="NIH66681.1"/>
    </source>
</evidence>
<accession>A0A846LHE9</accession>
<gene>
    <name evidence="2" type="ORF">FB380_001127</name>
</gene>
<evidence type="ECO:0000256" key="1">
    <source>
        <dbReference type="SAM" id="MobiDB-lite"/>
    </source>
</evidence>
<dbReference type="EMBL" id="JAAMPA010000001">
    <property type="protein sequence ID" value="NIH66681.1"/>
    <property type="molecule type" value="Genomic_DNA"/>
</dbReference>
<name>A0A846LHE9_9ACTN</name>
<evidence type="ECO:0000313" key="3">
    <source>
        <dbReference type="Proteomes" id="UP000552836"/>
    </source>
</evidence>
<protein>
    <submittedName>
        <fullName evidence="2">Putative flap endonuclease-1-like 5' DNA nuclease</fullName>
    </submittedName>
</protein>
<keyword evidence="2" id="KW-0378">Hydrolase</keyword>
<dbReference type="Gene3D" id="1.10.150.20">
    <property type="entry name" value="5' to 3' exonuclease, C-terminal subdomain"/>
    <property type="match status" value="1"/>
</dbReference>
<keyword evidence="2" id="KW-0540">Nuclease</keyword>
<dbReference type="Proteomes" id="UP000552836">
    <property type="component" value="Unassembled WGS sequence"/>
</dbReference>
<organism evidence="2 3">
    <name type="scientific">Modestobacter marinus</name>
    <dbReference type="NCBI Taxonomy" id="477641"/>
    <lineage>
        <taxon>Bacteria</taxon>
        <taxon>Bacillati</taxon>
        <taxon>Actinomycetota</taxon>
        <taxon>Actinomycetes</taxon>
        <taxon>Geodermatophilales</taxon>
        <taxon>Geodermatophilaceae</taxon>
        <taxon>Modestobacter</taxon>
    </lineage>
</organism>
<comment type="caution">
    <text evidence="2">The sequence shown here is derived from an EMBL/GenBank/DDBJ whole genome shotgun (WGS) entry which is preliminary data.</text>
</comment>
<dbReference type="SUPFAM" id="SSF47789">
    <property type="entry name" value="C-terminal domain of RNA polymerase alpha subunit"/>
    <property type="match status" value="1"/>
</dbReference>
<dbReference type="AlphaFoldDB" id="A0A846LHE9"/>
<dbReference type="GO" id="GO:0004519">
    <property type="term" value="F:endonuclease activity"/>
    <property type="evidence" value="ECO:0007669"/>
    <property type="project" value="UniProtKB-KW"/>
</dbReference>